<keyword evidence="4" id="KW-0406">Ion transport</keyword>
<keyword evidence="4" id="KW-0109">Calcium transport</keyword>
<proteinExistence type="predicted"/>
<feature type="transmembrane region" description="Helical" evidence="8">
    <location>
        <begin position="172"/>
        <end position="192"/>
    </location>
</feature>
<dbReference type="InterPro" id="IPR044880">
    <property type="entry name" value="NCX_ion-bd_dom_sf"/>
</dbReference>
<evidence type="ECO:0000256" key="8">
    <source>
        <dbReference type="SAM" id="Phobius"/>
    </source>
</evidence>
<keyword evidence="2" id="KW-0813">Transport</keyword>
<accession>A0A8R1I0Y9</accession>
<evidence type="ECO:0000256" key="9">
    <source>
        <dbReference type="SAM" id="SignalP"/>
    </source>
</evidence>
<evidence type="ECO:0000256" key="2">
    <source>
        <dbReference type="ARBA" id="ARBA00022448"/>
    </source>
</evidence>
<name>A0A8R1I0Y9_CAEJA</name>
<protein>
    <submittedName>
        <fullName evidence="11">Na_Ca_ex domain-containing protein</fullName>
    </submittedName>
</protein>
<dbReference type="Gene3D" id="1.20.1420.30">
    <property type="entry name" value="NCX, central ion-binding region"/>
    <property type="match status" value="1"/>
</dbReference>
<keyword evidence="3" id="KW-0050">Antiport</keyword>
<dbReference type="PANTHER" id="PTHR12266">
    <property type="entry name" value="NA+/CA2+ K+ INDEPENDENT EXCHANGER"/>
    <property type="match status" value="1"/>
</dbReference>
<keyword evidence="6 8" id="KW-1133">Transmembrane helix</keyword>
<dbReference type="EnsemblMetazoa" id="CJA11479a.1">
    <property type="protein sequence ID" value="CJA11479a.1"/>
    <property type="gene ID" value="WBGene00130683"/>
</dbReference>
<dbReference type="GO" id="GO:0016020">
    <property type="term" value="C:membrane"/>
    <property type="evidence" value="ECO:0007669"/>
    <property type="project" value="UniProtKB-SubCell"/>
</dbReference>
<keyword evidence="5 8" id="KW-0812">Transmembrane</keyword>
<dbReference type="AlphaFoldDB" id="A0A8R1I0Y9"/>
<dbReference type="GO" id="GO:0005432">
    <property type="term" value="F:calcium:sodium antiporter activity"/>
    <property type="evidence" value="ECO:0007669"/>
    <property type="project" value="TreeGrafter"/>
</dbReference>
<evidence type="ECO:0000256" key="4">
    <source>
        <dbReference type="ARBA" id="ARBA00022568"/>
    </source>
</evidence>
<feature type="domain" description="Sodium/calcium exchanger membrane region" evidence="10">
    <location>
        <begin position="101"/>
        <end position="229"/>
    </location>
</feature>
<evidence type="ECO:0000256" key="5">
    <source>
        <dbReference type="ARBA" id="ARBA00022692"/>
    </source>
</evidence>
<comment type="subcellular location">
    <subcellularLocation>
        <location evidence="1">Membrane</location>
        <topology evidence="1">Multi-pass membrane protein</topology>
    </subcellularLocation>
</comment>
<dbReference type="Proteomes" id="UP000005237">
    <property type="component" value="Unassembled WGS sequence"/>
</dbReference>
<keyword evidence="7 8" id="KW-0472">Membrane</keyword>
<feature type="signal peptide" evidence="9">
    <location>
        <begin position="1"/>
        <end position="20"/>
    </location>
</feature>
<organism evidence="11 12">
    <name type="scientific">Caenorhabditis japonica</name>
    <dbReference type="NCBI Taxonomy" id="281687"/>
    <lineage>
        <taxon>Eukaryota</taxon>
        <taxon>Metazoa</taxon>
        <taxon>Ecdysozoa</taxon>
        <taxon>Nematoda</taxon>
        <taxon>Chromadorea</taxon>
        <taxon>Rhabditida</taxon>
        <taxon>Rhabditina</taxon>
        <taxon>Rhabditomorpha</taxon>
        <taxon>Rhabditoidea</taxon>
        <taxon>Rhabditidae</taxon>
        <taxon>Peloderinae</taxon>
        <taxon>Caenorhabditis</taxon>
    </lineage>
</organism>
<keyword evidence="4" id="KW-0106">Calcium</keyword>
<evidence type="ECO:0000256" key="1">
    <source>
        <dbReference type="ARBA" id="ARBA00004141"/>
    </source>
</evidence>
<evidence type="ECO:0000256" key="7">
    <source>
        <dbReference type="ARBA" id="ARBA00023136"/>
    </source>
</evidence>
<dbReference type="InterPro" id="IPR004837">
    <property type="entry name" value="NaCa_Exmemb"/>
</dbReference>
<evidence type="ECO:0000259" key="10">
    <source>
        <dbReference type="Pfam" id="PF01699"/>
    </source>
</evidence>
<feature type="transmembrane region" description="Helical" evidence="8">
    <location>
        <begin position="204"/>
        <end position="221"/>
    </location>
</feature>
<dbReference type="GO" id="GO:0006874">
    <property type="term" value="P:intracellular calcium ion homeostasis"/>
    <property type="evidence" value="ECO:0007669"/>
    <property type="project" value="TreeGrafter"/>
</dbReference>
<feature type="transmembrane region" description="Helical" evidence="8">
    <location>
        <begin position="93"/>
        <end position="114"/>
    </location>
</feature>
<keyword evidence="12" id="KW-1185">Reference proteome</keyword>
<feature type="chain" id="PRO_5035926601" evidence="9">
    <location>
        <begin position="21"/>
        <end position="345"/>
    </location>
</feature>
<keyword evidence="9" id="KW-0732">Signal</keyword>
<dbReference type="InterPro" id="IPR051359">
    <property type="entry name" value="CaCA_antiporter"/>
</dbReference>
<evidence type="ECO:0000256" key="6">
    <source>
        <dbReference type="ARBA" id="ARBA00022989"/>
    </source>
</evidence>
<reference evidence="12" key="1">
    <citation type="submission" date="2010-08" db="EMBL/GenBank/DDBJ databases">
        <authorList>
            <consortium name="Caenorhabditis japonica Sequencing Consortium"/>
            <person name="Wilson R.K."/>
        </authorList>
    </citation>
    <scope>NUCLEOTIDE SEQUENCE [LARGE SCALE GENOMIC DNA]</scope>
    <source>
        <strain evidence="12">DF5081</strain>
    </source>
</reference>
<dbReference type="Pfam" id="PF01699">
    <property type="entry name" value="Na_Ca_ex"/>
    <property type="match status" value="1"/>
</dbReference>
<evidence type="ECO:0000313" key="11">
    <source>
        <dbReference type="EnsemblMetazoa" id="CJA11479a.1"/>
    </source>
</evidence>
<dbReference type="PANTHER" id="PTHR12266:SF25">
    <property type="entry name" value="SODIUM_CALCIUM EXCHANGER 6-RELATED"/>
    <property type="match status" value="1"/>
</dbReference>
<sequence>MKKRFLTLFLLLIIICQCDAWHSSIGKIVRKWKSDELIGLECVPDDSEECSVGALNGSDVCQYVKCNNDNCEGGGYLLWTQYVECAPNTAARVIVIVFGVVYMLVLFVMVSSAADDFFSPSISAIVAHLRISESVAGVTFMAFGNGAPDVFGAIASVLSSPTPKADLALGELFGAGLFVTTMVLAVTIFTRPFEAEVFSSIRDIAFYVVALACIAFFFIQYDHVEIWMPLVGSREDDDDIYVSHGHHILHAHDVLKSRENTVVNVNKWTLRGVLGDLFAQLKPWPEKEEWQEMNVFQKSIVSVNLIPTFLFKLTIPHNEQPWSKPIALLQCFTCPVFLLFCIQST</sequence>
<reference evidence="11" key="2">
    <citation type="submission" date="2022-06" db="UniProtKB">
        <authorList>
            <consortium name="EnsemblMetazoa"/>
        </authorList>
    </citation>
    <scope>IDENTIFICATION</scope>
    <source>
        <strain evidence="11">DF5081</strain>
    </source>
</reference>
<evidence type="ECO:0000256" key="3">
    <source>
        <dbReference type="ARBA" id="ARBA00022449"/>
    </source>
</evidence>
<evidence type="ECO:0000313" key="12">
    <source>
        <dbReference type="Proteomes" id="UP000005237"/>
    </source>
</evidence>
<feature type="transmembrane region" description="Helical" evidence="8">
    <location>
        <begin position="135"/>
        <end position="160"/>
    </location>
</feature>